<gene>
    <name evidence="1" type="ORF">SAMN05216285_4190</name>
</gene>
<name>A0A1I0R0M4_9EURY</name>
<dbReference type="Proteomes" id="UP000183275">
    <property type="component" value="Unassembled WGS sequence"/>
</dbReference>
<evidence type="ECO:0000313" key="2">
    <source>
        <dbReference type="Proteomes" id="UP000183275"/>
    </source>
</evidence>
<dbReference type="OrthoDB" id="382222at2157"/>
<dbReference type="AlphaFoldDB" id="A0A1I0R0M4"/>
<dbReference type="EMBL" id="FOIS01000007">
    <property type="protein sequence ID" value="SEW33028.1"/>
    <property type="molecule type" value="Genomic_DNA"/>
</dbReference>
<accession>A0A1I0R0M4</accession>
<keyword evidence="2" id="KW-1185">Reference proteome</keyword>
<reference evidence="2" key="1">
    <citation type="submission" date="2016-10" db="EMBL/GenBank/DDBJ databases">
        <authorList>
            <person name="Varghese N."/>
        </authorList>
    </citation>
    <scope>NUCLEOTIDE SEQUENCE [LARGE SCALE GENOMIC DNA]</scope>
    <source>
        <strain evidence="2">CGMCC 1.12284</strain>
    </source>
</reference>
<dbReference type="RefSeq" id="WP_049991449.1">
    <property type="nucleotide sequence ID" value="NZ_FOIS01000007.1"/>
</dbReference>
<dbReference type="STRING" id="1202768.SAMN05216285_4190"/>
<proteinExistence type="predicted"/>
<evidence type="ECO:0000313" key="1">
    <source>
        <dbReference type="EMBL" id="SEW33028.1"/>
    </source>
</evidence>
<sequence length="65" mass="7417">MEDEYTIGDRDVSMDWCHRCGEPLEEHAEATIDGEVHRICPVEERAVDEENPQEQLTAFGGEANR</sequence>
<organism evidence="1 2">
    <name type="scientific">Natrinema salifodinae</name>
    <dbReference type="NCBI Taxonomy" id="1202768"/>
    <lineage>
        <taxon>Archaea</taxon>
        <taxon>Methanobacteriati</taxon>
        <taxon>Methanobacteriota</taxon>
        <taxon>Stenosarchaea group</taxon>
        <taxon>Halobacteria</taxon>
        <taxon>Halobacteriales</taxon>
        <taxon>Natrialbaceae</taxon>
        <taxon>Natrinema</taxon>
    </lineage>
</organism>
<protein>
    <submittedName>
        <fullName evidence="1">Uncharacterized protein</fullName>
    </submittedName>
</protein>